<keyword evidence="2" id="KW-1185">Reference proteome</keyword>
<proteinExistence type="predicted"/>
<sequence length="275" mass="29516">MSSIQKILPAFKSLYSTIMTFLASLRHRFLLVDCEDGTALSMTAGPARALSIGEDKSAELVQGEVSVSDGSLVLGNDIAASDAPSEPFKAASVLPLLERTLLLFEEPDIAPYLCSSFSKAFGDSQLDIVLQDIVSLPTETFTEDISDAPWSPEDSPLPLTPILPPIVELAVDIERKPLAFGLGIDVFNKSPSIEITTCPSFLFESSSEDDFFSTSYLSDDTTLLDTPDIDVSSFELDSAFGKPILSSEDIILCALGVPMQQLPEQTAEAAQIGEP</sequence>
<evidence type="ECO:0000313" key="2">
    <source>
        <dbReference type="Proteomes" id="UP001556367"/>
    </source>
</evidence>
<gene>
    <name evidence="1" type="ORF">HGRIS_003391</name>
</gene>
<evidence type="ECO:0000313" key="1">
    <source>
        <dbReference type="EMBL" id="KAL0954407.1"/>
    </source>
</evidence>
<dbReference type="Proteomes" id="UP001556367">
    <property type="component" value="Unassembled WGS sequence"/>
</dbReference>
<comment type="caution">
    <text evidence="1">The sequence shown here is derived from an EMBL/GenBank/DDBJ whole genome shotgun (WGS) entry which is preliminary data.</text>
</comment>
<accession>A0ABR3JG72</accession>
<reference evidence="2" key="1">
    <citation type="submission" date="2024-06" db="EMBL/GenBank/DDBJ databases">
        <title>Multi-omics analyses provide insights into the biosynthesis of the anticancer antibiotic pleurotin in Hohenbuehelia grisea.</title>
        <authorList>
            <person name="Weaver J.A."/>
            <person name="Alberti F."/>
        </authorList>
    </citation>
    <scope>NUCLEOTIDE SEQUENCE [LARGE SCALE GENOMIC DNA]</scope>
    <source>
        <strain evidence="2">T-177</strain>
    </source>
</reference>
<protein>
    <submittedName>
        <fullName evidence="1">Uncharacterized protein</fullName>
    </submittedName>
</protein>
<organism evidence="1 2">
    <name type="scientific">Hohenbuehelia grisea</name>
    <dbReference type="NCBI Taxonomy" id="104357"/>
    <lineage>
        <taxon>Eukaryota</taxon>
        <taxon>Fungi</taxon>
        <taxon>Dikarya</taxon>
        <taxon>Basidiomycota</taxon>
        <taxon>Agaricomycotina</taxon>
        <taxon>Agaricomycetes</taxon>
        <taxon>Agaricomycetidae</taxon>
        <taxon>Agaricales</taxon>
        <taxon>Pleurotineae</taxon>
        <taxon>Pleurotaceae</taxon>
        <taxon>Hohenbuehelia</taxon>
    </lineage>
</organism>
<dbReference type="EMBL" id="JASNQZ010000007">
    <property type="protein sequence ID" value="KAL0954407.1"/>
    <property type="molecule type" value="Genomic_DNA"/>
</dbReference>
<name>A0ABR3JG72_9AGAR</name>